<proteinExistence type="predicted"/>
<evidence type="ECO:0000313" key="4">
    <source>
        <dbReference type="Proteomes" id="UP000319576"/>
    </source>
</evidence>
<dbReference type="Pfam" id="PF06439">
    <property type="entry name" value="3keto-disac_hyd"/>
    <property type="match status" value="1"/>
</dbReference>
<keyword evidence="1" id="KW-0732">Signal</keyword>
<dbReference type="KEGG" id="uli:ETAA1_23760"/>
<name>A0A517XSD3_9BACT</name>
<sequence length="250" mass="26950" precursor="true">MRAALLVVPLAAAFLPVSFAADAPKAPAGFVALFNGKDLTGWKGHTTMAERARLAPEKLAELQATRSKTAAEHWKVVDGAIHCDGKGGVSLVTEKDYANFELLLDWKIEAKGDSGLYLRGQPQVQIWDSDLSSGANGVDKHTGSGGLWNTPYPAGTDTKDAAATLKAGQKVGKIPLKKADRPVGEWNTFHITMVGDKVTVKLNNELVVDRAALPNYWDKGKALPAAGPVELQFHGDPLWFKNIYLKQLPN</sequence>
<keyword evidence="4" id="KW-1185">Reference proteome</keyword>
<gene>
    <name evidence="3" type="ORF">ETAA1_23760</name>
</gene>
<organism evidence="3 4">
    <name type="scientific">Urbifossiella limnaea</name>
    <dbReference type="NCBI Taxonomy" id="2528023"/>
    <lineage>
        <taxon>Bacteria</taxon>
        <taxon>Pseudomonadati</taxon>
        <taxon>Planctomycetota</taxon>
        <taxon>Planctomycetia</taxon>
        <taxon>Gemmatales</taxon>
        <taxon>Gemmataceae</taxon>
        <taxon>Urbifossiella</taxon>
    </lineage>
</organism>
<evidence type="ECO:0000256" key="1">
    <source>
        <dbReference type="SAM" id="SignalP"/>
    </source>
</evidence>
<feature type="domain" description="3-keto-alpha-glucoside-1,2-lyase/3-keto-2-hydroxy-glucal hydratase" evidence="2">
    <location>
        <begin position="29"/>
        <end position="246"/>
    </location>
</feature>
<dbReference type="Gene3D" id="2.60.120.560">
    <property type="entry name" value="Exo-inulinase, domain 1"/>
    <property type="match status" value="1"/>
</dbReference>
<dbReference type="GO" id="GO:0016787">
    <property type="term" value="F:hydrolase activity"/>
    <property type="evidence" value="ECO:0007669"/>
    <property type="project" value="InterPro"/>
</dbReference>
<dbReference type="AlphaFoldDB" id="A0A517XSD3"/>
<dbReference type="OrthoDB" id="257393at2"/>
<evidence type="ECO:0000313" key="3">
    <source>
        <dbReference type="EMBL" id="QDU20424.1"/>
    </source>
</evidence>
<dbReference type="Proteomes" id="UP000319576">
    <property type="component" value="Chromosome"/>
</dbReference>
<dbReference type="EMBL" id="CP036273">
    <property type="protein sequence ID" value="QDU20424.1"/>
    <property type="molecule type" value="Genomic_DNA"/>
</dbReference>
<feature type="signal peptide" evidence="1">
    <location>
        <begin position="1"/>
        <end position="20"/>
    </location>
</feature>
<dbReference type="RefSeq" id="WP_145237933.1">
    <property type="nucleotide sequence ID" value="NZ_CP036273.1"/>
</dbReference>
<evidence type="ECO:0000259" key="2">
    <source>
        <dbReference type="Pfam" id="PF06439"/>
    </source>
</evidence>
<protein>
    <recommendedName>
        <fullName evidence="2">3-keto-alpha-glucoside-1,2-lyase/3-keto-2-hydroxy-glucal hydratase domain-containing protein</fullName>
    </recommendedName>
</protein>
<dbReference type="InterPro" id="IPR010496">
    <property type="entry name" value="AL/BT2_dom"/>
</dbReference>
<accession>A0A517XSD3</accession>
<reference evidence="3 4" key="1">
    <citation type="submission" date="2019-02" db="EMBL/GenBank/DDBJ databases">
        <title>Deep-cultivation of Planctomycetes and their phenomic and genomic characterization uncovers novel biology.</title>
        <authorList>
            <person name="Wiegand S."/>
            <person name="Jogler M."/>
            <person name="Boedeker C."/>
            <person name="Pinto D."/>
            <person name="Vollmers J."/>
            <person name="Rivas-Marin E."/>
            <person name="Kohn T."/>
            <person name="Peeters S.H."/>
            <person name="Heuer A."/>
            <person name="Rast P."/>
            <person name="Oberbeckmann S."/>
            <person name="Bunk B."/>
            <person name="Jeske O."/>
            <person name="Meyerdierks A."/>
            <person name="Storesund J.E."/>
            <person name="Kallscheuer N."/>
            <person name="Luecker S."/>
            <person name="Lage O.M."/>
            <person name="Pohl T."/>
            <person name="Merkel B.J."/>
            <person name="Hornburger P."/>
            <person name="Mueller R.-W."/>
            <person name="Bruemmer F."/>
            <person name="Labrenz M."/>
            <person name="Spormann A.M."/>
            <person name="Op den Camp H."/>
            <person name="Overmann J."/>
            <person name="Amann R."/>
            <person name="Jetten M.S.M."/>
            <person name="Mascher T."/>
            <person name="Medema M.H."/>
            <person name="Devos D.P."/>
            <person name="Kaster A.-K."/>
            <person name="Ovreas L."/>
            <person name="Rohde M."/>
            <person name="Galperin M.Y."/>
            <person name="Jogler C."/>
        </authorList>
    </citation>
    <scope>NUCLEOTIDE SEQUENCE [LARGE SCALE GENOMIC DNA]</scope>
    <source>
        <strain evidence="3 4">ETA_A1</strain>
    </source>
</reference>
<feature type="chain" id="PRO_5021892806" description="3-keto-alpha-glucoside-1,2-lyase/3-keto-2-hydroxy-glucal hydratase domain-containing protein" evidence="1">
    <location>
        <begin position="21"/>
        <end position="250"/>
    </location>
</feature>